<reference evidence="1" key="1">
    <citation type="journal article" date="2023" name="PLoS Negl. Trop. Dis.">
        <title>A genome sequence for Biomphalaria pfeifferi, the major vector snail for the human-infecting parasite Schistosoma mansoni.</title>
        <authorList>
            <person name="Bu L."/>
            <person name="Lu L."/>
            <person name="Laidemitt M.R."/>
            <person name="Zhang S.M."/>
            <person name="Mutuku M."/>
            <person name="Mkoji G."/>
            <person name="Steinauer M."/>
            <person name="Loker E.S."/>
        </authorList>
    </citation>
    <scope>NUCLEOTIDE SEQUENCE</scope>
    <source>
        <strain evidence="1">KasaAsao</strain>
    </source>
</reference>
<comment type="caution">
    <text evidence="1">The sequence shown here is derived from an EMBL/GenBank/DDBJ whole genome shotgun (WGS) entry which is preliminary data.</text>
</comment>
<accession>A0AAD8BSQ6</accession>
<evidence type="ECO:0000313" key="2">
    <source>
        <dbReference type="Proteomes" id="UP001233172"/>
    </source>
</evidence>
<sequence length="116" mass="13411">MGKGNTVPRLPQYLDFHSIETSTVPRLPQYLDFHSIETSTVPRLRQYQDFHSTKTSTVPRLPQCHDLLCSARCHVEDYLDLNSTINDRHCRGYINRQLIGRSFKSCQLIRGSSRSC</sequence>
<evidence type="ECO:0000313" key="1">
    <source>
        <dbReference type="EMBL" id="KAK0059115.1"/>
    </source>
</evidence>
<name>A0AAD8BSQ6_BIOPF</name>
<gene>
    <name evidence="1" type="ORF">Bpfe_011456</name>
</gene>
<dbReference type="Proteomes" id="UP001233172">
    <property type="component" value="Unassembled WGS sequence"/>
</dbReference>
<dbReference type="AlphaFoldDB" id="A0AAD8BSQ6"/>
<keyword evidence="2" id="KW-1185">Reference proteome</keyword>
<reference evidence="1" key="2">
    <citation type="submission" date="2023-04" db="EMBL/GenBank/DDBJ databases">
        <authorList>
            <person name="Bu L."/>
            <person name="Lu L."/>
            <person name="Laidemitt M.R."/>
            <person name="Zhang S.M."/>
            <person name="Mutuku M."/>
            <person name="Mkoji G."/>
            <person name="Steinauer M."/>
            <person name="Loker E.S."/>
        </authorList>
    </citation>
    <scope>NUCLEOTIDE SEQUENCE</scope>
    <source>
        <strain evidence="1">KasaAsao</strain>
        <tissue evidence="1">Whole Snail</tissue>
    </source>
</reference>
<organism evidence="1 2">
    <name type="scientific">Biomphalaria pfeifferi</name>
    <name type="common">Bloodfluke planorb</name>
    <name type="synonym">Freshwater snail</name>
    <dbReference type="NCBI Taxonomy" id="112525"/>
    <lineage>
        <taxon>Eukaryota</taxon>
        <taxon>Metazoa</taxon>
        <taxon>Spiralia</taxon>
        <taxon>Lophotrochozoa</taxon>
        <taxon>Mollusca</taxon>
        <taxon>Gastropoda</taxon>
        <taxon>Heterobranchia</taxon>
        <taxon>Euthyneura</taxon>
        <taxon>Panpulmonata</taxon>
        <taxon>Hygrophila</taxon>
        <taxon>Lymnaeoidea</taxon>
        <taxon>Planorbidae</taxon>
        <taxon>Biomphalaria</taxon>
    </lineage>
</organism>
<proteinExistence type="predicted"/>
<protein>
    <submittedName>
        <fullName evidence="1">Uncharacterized protein</fullName>
    </submittedName>
</protein>
<dbReference type="EMBL" id="JASAOG010000044">
    <property type="protein sequence ID" value="KAK0059115.1"/>
    <property type="molecule type" value="Genomic_DNA"/>
</dbReference>